<dbReference type="PANTHER" id="PTHR45818">
    <property type="entry name" value="PROTEIN VAV"/>
    <property type="match status" value="1"/>
</dbReference>
<feature type="compositionally biased region" description="Polar residues" evidence="1">
    <location>
        <begin position="865"/>
        <end position="875"/>
    </location>
</feature>
<feature type="compositionally biased region" description="Basic and acidic residues" evidence="1">
    <location>
        <begin position="854"/>
        <end position="864"/>
    </location>
</feature>
<feature type="region of interest" description="Disordered" evidence="1">
    <location>
        <begin position="264"/>
        <end position="285"/>
    </location>
</feature>
<reference evidence="3" key="1">
    <citation type="submission" date="2022-06" db="EMBL/GenBank/DDBJ databases">
        <authorList>
            <consortium name="SYNGENTA / RWTH Aachen University"/>
        </authorList>
    </citation>
    <scope>NUCLEOTIDE SEQUENCE</scope>
</reference>
<keyword evidence="4" id="KW-1185">Reference proteome</keyword>
<sequence length="1259" mass="138048">MTELDHPIHLLSILHPSSARSLSFQISHKEHMSQSPQILEFHISKFDGVAGSDVSEGSSALNDSCQANELSWPPSPSFSSGTNRSINFSPPEIKNNFRPSLALPVSKSKSGSSGLDETMQDNIHYRHIRDLSSSSKHSTTSSTTNILLSPLDPNAFASSPCLSNDSSHITSSTACDLWNSHESGGSGLFPQWSEVPTPTSSVIARRFSGLANFGIGDAASEVARMLQETIQSPRTDLQHQRSFLLDSSSPNSSASMKKIFISASSSMPTHPPPATNSASSSSSISLDHPLSSSDCGYYDCFRSNLLGDPSRKKSFSSISSRGSRTKSSEPSSPFVGSAAPSAQRCNISPCSSYSSKFRPQSWGSESRESYGEVMLISCSRLSSISCDDDSISRNNYSTTGPFSLGFGDDAPLLQSLEDYFDPQSDSQEFGLEKTTLNCPQAPDSDLPENFYEKRLRSFADHVRTVSIDAVKTSSTSRFPPPPLILRPNPKSASCVVNPEDKLLEKISPTSKLRRPFSFNSGKLSMPSLKKSNSLIIDFALQNTCGRTDLRASSLQGNDFESPLAGFILPRHLCLSPKLDFESPALISSPIEKIAVESPTCLSDKTQRDLEPSMTRATSSEESSVATNFNFERANCTIAVNNHDKKIYLNSKGSTLDSSRKTLNSRQANFDILDHKQSAITDDSLGYLERRRAQTIDQSISRCSQEFLPLSTLTQRCETDDLYRNMPALDDQIVEPSNLKSNRKSFLNILKSAVSASSSPAPSPHGSPSGATARLAKRRPPAPSNRVSEQGLSVQGSFSEDTAEKNRAPQMRRARSQSSSGSLSHKISRSIALPISDSHLLKPKNKLSTNFLGLKESEKNNEKSLSRSLSKTSGRPTSHRNSEIFKKKKLSKSKTINASDSLYNEEVEDKVETVIGILNICDDMKFVKALEILHRKRSQAEKDCFQAGFCDQKFDDEDGSNDNKVNIYVDSAEWKKEVRDMLIVREIVASEKSYMGHLSSLLEAVEGLDGGSGLKLGFSRAMSLQRSSILGPSLGWQGSVIRSSSASPQVCQNAVVLSSVEPFSPPGVERGPRELLLRHLPRLIAISNKILRDIEKSPSVIGVAQSFLAVEEEMKRAYGKWCSVVDTIQKEIRQGNNLTLRTEWDIKSSSGYNKLSGGLRRSLSSGKIQQGSIKLSMSDVVIMPVQRITRYHLFMKEILKQSSTINGLQNASETQNSILQDEHNRGSSIESQNENALWTIEKAFRCCKSVAEHCNQMRTV</sequence>
<evidence type="ECO:0000313" key="4">
    <source>
        <dbReference type="Proteomes" id="UP001153365"/>
    </source>
</evidence>
<dbReference type="SUPFAM" id="SSF48065">
    <property type="entry name" value="DBL homology domain (DH-domain)"/>
    <property type="match status" value="1"/>
</dbReference>
<proteinExistence type="predicted"/>
<feature type="region of interest" description="Disordered" evidence="1">
    <location>
        <begin position="754"/>
        <end position="825"/>
    </location>
</feature>
<gene>
    <name evidence="3" type="ORF">PPACK8108_LOCUS25630</name>
</gene>
<comment type="caution">
    <text evidence="3">The sequence shown here is derived from an EMBL/GenBank/DDBJ whole genome shotgun (WGS) entry which is preliminary data.</text>
</comment>
<organism evidence="3 4">
    <name type="scientific">Phakopsora pachyrhizi</name>
    <name type="common">Asian soybean rust disease fungus</name>
    <dbReference type="NCBI Taxonomy" id="170000"/>
    <lineage>
        <taxon>Eukaryota</taxon>
        <taxon>Fungi</taxon>
        <taxon>Dikarya</taxon>
        <taxon>Basidiomycota</taxon>
        <taxon>Pucciniomycotina</taxon>
        <taxon>Pucciniomycetes</taxon>
        <taxon>Pucciniales</taxon>
        <taxon>Phakopsoraceae</taxon>
        <taxon>Phakopsora</taxon>
    </lineage>
</organism>
<evidence type="ECO:0000256" key="1">
    <source>
        <dbReference type="SAM" id="MobiDB-lite"/>
    </source>
</evidence>
<evidence type="ECO:0000259" key="2">
    <source>
        <dbReference type="PROSITE" id="PS50010"/>
    </source>
</evidence>
<dbReference type="GO" id="GO:0005085">
    <property type="term" value="F:guanyl-nucleotide exchange factor activity"/>
    <property type="evidence" value="ECO:0007669"/>
    <property type="project" value="InterPro"/>
</dbReference>
<feature type="compositionally biased region" description="Polar residues" evidence="1">
    <location>
        <begin position="77"/>
        <end position="88"/>
    </location>
</feature>
<dbReference type="Proteomes" id="UP001153365">
    <property type="component" value="Unassembled WGS sequence"/>
</dbReference>
<feature type="compositionally biased region" description="Low complexity" evidence="1">
    <location>
        <begin position="754"/>
        <end position="770"/>
    </location>
</feature>
<name>A0AAV0BVS2_PHAPC</name>
<feature type="region of interest" description="Disordered" evidence="1">
    <location>
        <begin position="851"/>
        <end position="885"/>
    </location>
</feature>
<dbReference type="AlphaFoldDB" id="A0AAV0BVS2"/>
<feature type="compositionally biased region" description="Polar residues" evidence="1">
    <location>
        <begin position="784"/>
        <end position="799"/>
    </location>
</feature>
<feature type="region of interest" description="Disordered" evidence="1">
    <location>
        <begin position="310"/>
        <end position="343"/>
    </location>
</feature>
<accession>A0AAV0BVS2</accession>
<dbReference type="EMBL" id="CALTRL010006266">
    <property type="protein sequence ID" value="CAH7690317.1"/>
    <property type="molecule type" value="Genomic_DNA"/>
</dbReference>
<dbReference type="SMART" id="SM00325">
    <property type="entry name" value="RhoGEF"/>
    <property type="match status" value="1"/>
</dbReference>
<feature type="region of interest" description="Disordered" evidence="1">
    <location>
        <begin position="72"/>
        <end position="92"/>
    </location>
</feature>
<dbReference type="Pfam" id="PF00621">
    <property type="entry name" value="RhoGEF"/>
    <property type="match status" value="1"/>
</dbReference>
<dbReference type="PROSITE" id="PS50010">
    <property type="entry name" value="DH_2"/>
    <property type="match status" value="1"/>
</dbReference>
<dbReference type="InterPro" id="IPR000219">
    <property type="entry name" value="DH_dom"/>
</dbReference>
<dbReference type="InterPro" id="IPR035899">
    <property type="entry name" value="DBL_dom_sf"/>
</dbReference>
<evidence type="ECO:0000313" key="3">
    <source>
        <dbReference type="EMBL" id="CAH7690317.1"/>
    </source>
</evidence>
<dbReference type="Gene3D" id="1.20.900.10">
    <property type="entry name" value="Dbl homology (DH) domain"/>
    <property type="match status" value="1"/>
</dbReference>
<feature type="compositionally biased region" description="Low complexity" evidence="1">
    <location>
        <begin position="275"/>
        <end position="285"/>
    </location>
</feature>
<dbReference type="PANTHER" id="PTHR45818:SF3">
    <property type="entry name" value="PROTEIN VAV"/>
    <property type="match status" value="1"/>
</dbReference>
<protein>
    <submittedName>
        <fullName evidence="3">Expressed protein</fullName>
    </submittedName>
</protein>
<dbReference type="GO" id="GO:0005737">
    <property type="term" value="C:cytoplasm"/>
    <property type="evidence" value="ECO:0007669"/>
    <property type="project" value="TreeGrafter"/>
</dbReference>
<feature type="domain" description="DH" evidence="2">
    <location>
        <begin position="978"/>
        <end position="1256"/>
    </location>
</feature>
<feature type="compositionally biased region" description="Low complexity" evidence="1">
    <location>
        <begin position="815"/>
        <end position="824"/>
    </location>
</feature>